<reference evidence="2" key="1">
    <citation type="submission" date="2020-10" db="EMBL/GenBank/DDBJ databases">
        <title>Taxonomic study of unclassified bacteria belonging to the class Ktedonobacteria.</title>
        <authorList>
            <person name="Yabe S."/>
            <person name="Wang C.M."/>
            <person name="Zheng Y."/>
            <person name="Sakai Y."/>
            <person name="Cavaletti L."/>
            <person name="Monciardini P."/>
            <person name="Donadio S."/>
        </authorList>
    </citation>
    <scope>NUCLEOTIDE SEQUENCE</scope>
    <source>
        <strain evidence="2">ID150040</strain>
    </source>
</reference>
<dbReference type="PROSITE" id="PS51257">
    <property type="entry name" value="PROKAR_LIPOPROTEIN"/>
    <property type="match status" value="1"/>
</dbReference>
<proteinExistence type="predicted"/>
<protein>
    <recommendedName>
        <fullName evidence="4">Lipoprotein</fullName>
    </recommendedName>
</protein>
<keyword evidence="3" id="KW-1185">Reference proteome</keyword>
<evidence type="ECO:0000256" key="1">
    <source>
        <dbReference type="SAM" id="SignalP"/>
    </source>
</evidence>
<evidence type="ECO:0000313" key="3">
    <source>
        <dbReference type="Proteomes" id="UP000597444"/>
    </source>
</evidence>
<organism evidence="2 3">
    <name type="scientific">Reticulibacter mediterranei</name>
    <dbReference type="NCBI Taxonomy" id="2778369"/>
    <lineage>
        <taxon>Bacteria</taxon>
        <taxon>Bacillati</taxon>
        <taxon>Chloroflexota</taxon>
        <taxon>Ktedonobacteria</taxon>
        <taxon>Ktedonobacterales</taxon>
        <taxon>Reticulibacteraceae</taxon>
        <taxon>Reticulibacter</taxon>
    </lineage>
</organism>
<dbReference type="EMBL" id="BNJK01000002">
    <property type="protein sequence ID" value="GHO97657.1"/>
    <property type="molecule type" value="Genomic_DNA"/>
</dbReference>
<comment type="caution">
    <text evidence="2">The sequence shown here is derived from an EMBL/GenBank/DDBJ whole genome shotgun (WGS) entry which is preliminary data.</text>
</comment>
<gene>
    <name evidence="2" type="ORF">KSF_077050</name>
</gene>
<dbReference type="Proteomes" id="UP000597444">
    <property type="component" value="Unassembled WGS sequence"/>
</dbReference>
<accession>A0A8J3N405</accession>
<name>A0A8J3N405_9CHLR</name>
<dbReference type="RefSeq" id="WP_220208439.1">
    <property type="nucleotide sequence ID" value="NZ_BNJK01000002.1"/>
</dbReference>
<dbReference type="AlphaFoldDB" id="A0A8J3N405"/>
<feature type="signal peptide" evidence="1">
    <location>
        <begin position="1"/>
        <end position="19"/>
    </location>
</feature>
<sequence length="148" mass="16328">MRLNRGMIWFCLFIICALAGCGSSTENGTTNSNTGANSTPTAKPDRVQIQVFEVDQKTASKTVTVSPADQVQQFYQTVNSMPAYPKDAVCTMEMGPRYTLIFSQGGKDVETVTAERYGCKKMMIGSDMRQGTQQFWQELDQMIAKGAI</sequence>
<evidence type="ECO:0008006" key="4">
    <source>
        <dbReference type="Google" id="ProtNLM"/>
    </source>
</evidence>
<keyword evidence="1" id="KW-0732">Signal</keyword>
<feature type="chain" id="PRO_5035231820" description="Lipoprotein" evidence="1">
    <location>
        <begin position="20"/>
        <end position="148"/>
    </location>
</feature>
<evidence type="ECO:0000313" key="2">
    <source>
        <dbReference type="EMBL" id="GHO97657.1"/>
    </source>
</evidence>